<dbReference type="GO" id="GO:0003924">
    <property type="term" value="F:GTPase activity"/>
    <property type="evidence" value="ECO:0007669"/>
    <property type="project" value="InterPro"/>
</dbReference>
<keyword evidence="7" id="KW-0547">Nucleotide-binding</keyword>
<sequence>MSRFKTLVLAREHLRKLTHQGQEKIREARAHLDSLTKESSDVKMHLTSTTAQYQRQLDEAQQNLMHWERTWSSIQKTAAEQTIFFGKTRMACLNLYRNVCERSQIGRQNPVHPEDTDGQLAMENTSRFDEVIKKNTTRAQVVSMSRENAELEASFRMVPPPPPGSVILIDWYRSADSKEYFNRIKNKKQRRLFGLLEAPVLPPHLSVDIVRYKVFISGKSGVGKTALAARLAGLDIPNMHYETTGIETTVVFWPVKLRDNGQVLFFRLQLWDCGENALRRFDHLLPSCKEQVDAILFLFSFTDRASFEDLSNQIARSSEPSDNIVKLVVGTKFDLFMHTDVTDQDVRKFQEVWGLPVFRTGADVVGGFGEVGPLLNALAEGLWHQDCLAVGAARPSPVTGPGTETGSMTRT</sequence>
<keyword evidence="12" id="KW-0206">Cytoskeleton</keyword>
<keyword evidence="10" id="KW-0969">Cilium</keyword>
<dbReference type="AlphaFoldDB" id="A0A9D3RQ24"/>
<feature type="coiled-coil region" evidence="15">
    <location>
        <begin position="43"/>
        <end position="70"/>
    </location>
</feature>
<dbReference type="Gene3D" id="3.40.50.300">
    <property type="entry name" value="P-loop containing nucleotide triphosphate hydrolases"/>
    <property type="match status" value="1"/>
</dbReference>
<evidence type="ECO:0000256" key="14">
    <source>
        <dbReference type="ARBA" id="ARBA00030243"/>
    </source>
</evidence>
<reference evidence="16" key="1">
    <citation type="submission" date="2021-01" db="EMBL/GenBank/DDBJ databases">
        <title>A chromosome-scale assembly of European eel, Anguilla anguilla.</title>
        <authorList>
            <person name="Henkel C."/>
            <person name="Jong-Raadsen S.A."/>
            <person name="Dufour S."/>
            <person name="Weltzien F.-A."/>
            <person name="Palstra A.P."/>
            <person name="Pelster B."/>
            <person name="Spaink H.P."/>
            <person name="Van Den Thillart G.E."/>
            <person name="Jansen H."/>
            <person name="Zahm M."/>
            <person name="Klopp C."/>
            <person name="Cedric C."/>
            <person name="Louis A."/>
            <person name="Berthelot C."/>
            <person name="Parey E."/>
            <person name="Roest Crollius H."/>
            <person name="Montfort J."/>
            <person name="Robinson-Rechavi M."/>
            <person name="Bucao C."/>
            <person name="Bouchez O."/>
            <person name="Gislard M."/>
            <person name="Lluch J."/>
            <person name="Milhes M."/>
            <person name="Lampietro C."/>
            <person name="Lopez Roques C."/>
            <person name="Donnadieu C."/>
            <person name="Braasch I."/>
            <person name="Desvignes T."/>
            <person name="Postlethwait J."/>
            <person name="Bobe J."/>
            <person name="Guiguen Y."/>
            <person name="Dirks R."/>
        </authorList>
    </citation>
    <scope>NUCLEOTIDE SEQUENCE</scope>
    <source>
        <strain evidence="16">Tag_6206</strain>
        <tissue evidence="16">Liver</tissue>
    </source>
</reference>
<keyword evidence="11" id="KW-0342">GTP-binding</keyword>
<dbReference type="PROSITE" id="PS51419">
    <property type="entry name" value="RAB"/>
    <property type="match status" value="1"/>
</dbReference>
<gene>
    <name evidence="16" type="ORF">ANANG_G00245890</name>
</gene>
<dbReference type="EMBL" id="JAFIRN010000014">
    <property type="protein sequence ID" value="KAG5835617.1"/>
    <property type="molecule type" value="Genomic_DNA"/>
</dbReference>
<comment type="subcellular location">
    <subcellularLocation>
        <location evidence="1">Cytoplasm</location>
        <location evidence="1">Cytoskeleton</location>
        <location evidence="1">Cilium basal body</location>
    </subcellularLocation>
</comment>
<keyword evidence="13" id="KW-0966">Cell projection</keyword>
<evidence type="ECO:0000256" key="12">
    <source>
        <dbReference type="ARBA" id="ARBA00023212"/>
    </source>
</evidence>
<keyword evidence="15" id="KW-0175">Coiled coil</keyword>
<evidence type="ECO:0000313" key="17">
    <source>
        <dbReference type="Proteomes" id="UP001044222"/>
    </source>
</evidence>
<comment type="caution">
    <text evidence="16">The sequence shown here is derived from an EMBL/GenBank/DDBJ whole genome shotgun (WGS) entry which is preliminary data.</text>
</comment>
<evidence type="ECO:0000256" key="8">
    <source>
        <dbReference type="ARBA" id="ARBA00022794"/>
    </source>
</evidence>
<evidence type="ECO:0000256" key="3">
    <source>
        <dbReference type="ARBA" id="ARBA00021423"/>
    </source>
</evidence>
<dbReference type="GO" id="GO:0005525">
    <property type="term" value="F:GTP binding"/>
    <property type="evidence" value="ECO:0007669"/>
    <property type="project" value="UniProtKB-KW"/>
</dbReference>
<evidence type="ECO:0000256" key="9">
    <source>
        <dbReference type="ARBA" id="ARBA00022927"/>
    </source>
</evidence>
<dbReference type="InterPro" id="IPR001806">
    <property type="entry name" value="Small_GTPase"/>
</dbReference>
<evidence type="ECO:0000256" key="10">
    <source>
        <dbReference type="ARBA" id="ARBA00023069"/>
    </source>
</evidence>
<evidence type="ECO:0000256" key="1">
    <source>
        <dbReference type="ARBA" id="ARBA00004120"/>
    </source>
</evidence>
<keyword evidence="5" id="KW-0268">Exocytosis</keyword>
<dbReference type="PANTHER" id="PTHR14983:SF1">
    <property type="entry name" value="CILIOGENESIS AND PLANAR POLARITY EFFECTOR 2"/>
    <property type="match status" value="1"/>
</dbReference>
<dbReference type="PANTHER" id="PTHR14983">
    <property type="entry name" value="CILIOGENESIS AND PLANAR POLARITY EFFECTOR 2"/>
    <property type="match status" value="1"/>
</dbReference>
<keyword evidence="9" id="KW-0653">Protein transport</keyword>
<dbReference type="SUPFAM" id="SSF52540">
    <property type="entry name" value="P-loop containing nucleoside triphosphate hydrolases"/>
    <property type="match status" value="1"/>
</dbReference>
<organism evidence="16 17">
    <name type="scientific">Anguilla anguilla</name>
    <name type="common">European freshwater eel</name>
    <name type="synonym">Muraena anguilla</name>
    <dbReference type="NCBI Taxonomy" id="7936"/>
    <lineage>
        <taxon>Eukaryota</taxon>
        <taxon>Metazoa</taxon>
        <taxon>Chordata</taxon>
        <taxon>Craniata</taxon>
        <taxon>Vertebrata</taxon>
        <taxon>Euteleostomi</taxon>
        <taxon>Actinopterygii</taxon>
        <taxon>Neopterygii</taxon>
        <taxon>Teleostei</taxon>
        <taxon>Anguilliformes</taxon>
        <taxon>Anguillidae</taxon>
        <taxon>Anguilla</taxon>
    </lineage>
</organism>
<dbReference type="GO" id="GO:0030030">
    <property type="term" value="P:cell projection organization"/>
    <property type="evidence" value="ECO:0007669"/>
    <property type="project" value="UniProtKB-KW"/>
</dbReference>
<evidence type="ECO:0000256" key="5">
    <source>
        <dbReference type="ARBA" id="ARBA00022483"/>
    </source>
</evidence>
<evidence type="ECO:0000313" key="16">
    <source>
        <dbReference type="EMBL" id="KAG5835617.1"/>
    </source>
</evidence>
<evidence type="ECO:0000256" key="15">
    <source>
        <dbReference type="SAM" id="Coils"/>
    </source>
</evidence>
<dbReference type="GO" id="GO:0015031">
    <property type="term" value="P:protein transport"/>
    <property type="evidence" value="ECO:0007669"/>
    <property type="project" value="UniProtKB-KW"/>
</dbReference>
<evidence type="ECO:0000256" key="11">
    <source>
        <dbReference type="ARBA" id="ARBA00023134"/>
    </source>
</evidence>
<dbReference type="InterPro" id="IPR027417">
    <property type="entry name" value="P-loop_NTPase"/>
</dbReference>
<dbReference type="PRINTS" id="PR00449">
    <property type="entry name" value="RASTRNSFRMNG"/>
</dbReference>
<dbReference type="InterPro" id="IPR039677">
    <property type="entry name" value="RSG1"/>
</dbReference>
<keyword evidence="17" id="KW-1185">Reference proteome</keyword>
<evidence type="ECO:0000256" key="7">
    <source>
        <dbReference type="ARBA" id="ARBA00022741"/>
    </source>
</evidence>
<accession>A0A9D3RQ24</accession>
<dbReference type="SMART" id="SM00175">
    <property type="entry name" value="RAB"/>
    <property type="match status" value="1"/>
</dbReference>
<evidence type="ECO:0000256" key="2">
    <source>
        <dbReference type="ARBA" id="ARBA00006270"/>
    </source>
</evidence>
<proteinExistence type="inferred from homology"/>
<comment type="similarity">
    <text evidence="2">Belongs to the small GTPase superfamily. Rab family.</text>
</comment>
<keyword evidence="6" id="KW-0963">Cytoplasm</keyword>
<dbReference type="Proteomes" id="UP001044222">
    <property type="component" value="Chromosome 14"/>
</dbReference>
<evidence type="ECO:0000256" key="13">
    <source>
        <dbReference type="ARBA" id="ARBA00023273"/>
    </source>
</evidence>
<evidence type="ECO:0000256" key="4">
    <source>
        <dbReference type="ARBA" id="ARBA00022448"/>
    </source>
</evidence>
<evidence type="ECO:0000256" key="6">
    <source>
        <dbReference type="ARBA" id="ARBA00022490"/>
    </source>
</evidence>
<dbReference type="GO" id="GO:0006887">
    <property type="term" value="P:exocytosis"/>
    <property type="evidence" value="ECO:0007669"/>
    <property type="project" value="UniProtKB-KW"/>
</dbReference>
<name>A0A9D3RQ24_ANGAN</name>
<keyword evidence="8" id="KW-0970">Cilium biogenesis/degradation</keyword>
<protein>
    <recommendedName>
        <fullName evidence="3">Ciliogenesis and planar polarity effector 2</fullName>
    </recommendedName>
    <alternativeName>
        <fullName evidence="14">REM2- and Rab-like small GTPase 1</fullName>
    </alternativeName>
</protein>
<keyword evidence="4" id="KW-0813">Transport</keyword>
<dbReference type="Pfam" id="PF00071">
    <property type="entry name" value="Ras"/>
    <property type="match status" value="1"/>
</dbReference>